<evidence type="ECO:0000259" key="3">
    <source>
        <dbReference type="PROSITE" id="PS50158"/>
    </source>
</evidence>
<dbReference type="PROSITE" id="PS50158">
    <property type="entry name" value="ZF_CCHC"/>
    <property type="match status" value="1"/>
</dbReference>
<accession>J3LFX9</accession>
<keyword evidence="1" id="KW-0862">Zinc</keyword>
<dbReference type="Gramene" id="OB02G35460.1">
    <property type="protein sequence ID" value="OB02G35460.1"/>
    <property type="gene ID" value="OB02G35460"/>
</dbReference>
<dbReference type="PANTHER" id="PTHR33116:SF78">
    <property type="entry name" value="OS12G0587133 PROTEIN"/>
    <property type="match status" value="1"/>
</dbReference>
<feature type="region of interest" description="Disordered" evidence="2">
    <location>
        <begin position="336"/>
        <end position="355"/>
    </location>
</feature>
<dbReference type="GO" id="GO:0003676">
    <property type="term" value="F:nucleic acid binding"/>
    <property type="evidence" value="ECO:0007669"/>
    <property type="project" value="InterPro"/>
</dbReference>
<feature type="region of interest" description="Disordered" evidence="2">
    <location>
        <begin position="108"/>
        <end position="156"/>
    </location>
</feature>
<dbReference type="eggNOG" id="KOG1075">
    <property type="taxonomic scope" value="Eukaryota"/>
</dbReference>
<dbReference type="STRING" id="4533.J3LFX9"/>
<feature type="compositionally biased region" description="Pro residues" evidence="2">
    <location>
        <begin position="131"/>
        <end position="144"/>
    </location>
</feature>
<dbReference type="SUPFAM" id="SSF56219">
    <property type="entry name" value="DNase I-like"/>
    <property type="match status" value="1"/>
</dbReference>
<dbReference type="InterPro" id="IPR000477">
    <property type="entry name" value="RT_dom"/>
</dbReference>
<dbReference type="InterPro" id="IPR036691">
    <property type="entry name" value="Endo/exonu/phosph_ase_sf"/>
</dbReference>
<proteinExistence type="predicted"/>
<evidence type="ECO:0000313" key="4">
    <source>
        <dbReference type="EnsemblPlants" id="OB02G35460.1"/>
    </source>
</evidence>
<feature type="compositionally biased region" description="Polar residues" evidence="2">
    <location>
        <begin position="556"/>
        <end position="569"/>
    </location>
</feature>
<feature type="compositionally biased region" description="Basic and acidic residues" evidence="2">
    <location>
        <begin position="571"/>
        <end position="581"/>
    </location>
</feature>
<protein>
    <recommendedName>
        <fullName evidence="3">CCHC-type domain-containing protein</fullName>
    </recommendedName>
</protein>
<dbReference type="Gene3D" id="3.60.10.10">
    <property type="entry name" value="Endonuclease/exonuclease/phosphatase"/>
    <property type="match status" value="1"/>
</dbReference>
<dbReference type="SUPFAM" id="SSF56672">
    <property type="entry name" value="DNA/RNA polymerases"/>
    <property type="match status" value="1"/>
</dbReference>
<dbReference type="InterPro" id="IPR043502">
    <property type="entry name" value="DNA/RNA_pol_sf"/>
</dbReference>
<dbReference type="GO" id="GO:0008270">
    <property type="term" value="F:zinc ion binding"/>
    <property type="evidence" value="ECO:0007669"/>
    <property type="project" value="UniProtKB-KW"/>
</dbReference>
<reference evidence="4" key="1">
    <citation type="submission" date="2013-04" db="UniProtKB">
        <authorList>
            <consortium name="EnsemblPlants"/>
        </authorList>
    </citation>
    <scope>IDENTIFICATION</scope>
</reference>
<sequence>MPAWRDIVAATSHSDARPEAWHDDDKNVQEGWTEVRGKGRRHSWRGDKPTTTGDRRVALKPLKPVPRWLLGRCFKCLGLGHRKTACEGERRCYNCWFAGHIERDCPDKAQTHPSRRPATPRQVNSAASQSAPPPPVLKPPPPALSFPNEPSSRAKMELYGDPSLRPSGIHVCSIPWTAGMQEREFHLGSHALLASVRGNRQAISPEMLVAALVREGAVRRQEVRVEVCAPHDFLVTFANPTDCNRTVMYLSGNLWVRGCRIDFCRWSRRAAAGSSELKYLAKLGVEGLPAHAWEEEAVRSLLAGWRCHLVELLPPTDARILEIVAQPNLIPKEVRLQVPDSPPQGATTPPETEDELAMEMANAASPTHPPSPPKKKNCLDYTLLVHIMERRMSTTRRSWSRSRRTTVEQATTGGNGTVNGDDYFKLTDDHGPNSMVDAVSACMRAELTAPETVVADDLRESAVLSMVELDEPLEQPPLHATFPATTVYAEPLAAVEPLAPETAELIVTVPDDLLPPAPMERIVPTTILVKPSGWAPKESMLHDAVQAAVERPPVTQPVTTSSSRWTPQGPQHERESQHAEAEAGLPNPGLSELLAELADGGATKDRPAGEGEALMLSDAALMTEIASPGNERRAEAGSFERLSVEEEQEAGSKPLFTYSRRRPRLTGRPMEAHLAAEGAGSMVQAASSEDGPTPGDYDNNEAHAVHPELPALVTRFLDSITSSPTPSVLGRPPPASVPMAKIPRRRVIPHDFAPRRSARLGGQRTGARQHSISKAQQVMMKKLGLEADDSSTDANASLKDQYTELFCRSLSSDHVKALGELLGLQICGSGFDCKVTLPASGTRGGILVAWQRENFLGNIVYTGQWSITVHLQEKQGSRSWFATIVYGPQTDEEKLLFLQELQDIKGMCPGSWLIAGDFNMIATAADKNNTRLNKRMMRAFRNCLNGLEVKELYLVGRRYTWSNEQAAPTLVRLDRIFVSTEWEDSFADANLQALSSSASDHCPLLLTCGQGYSGSRRFLFENFWIKMEGFQQTVSEVWSKEVNSEDPYIILHVKMARLAKSLRAWGQRKISLIRLQLQIAHEIIFQLDVAQESRQLTFLERRLRVACKGRCLALASLERIRWRQRAKVTALRNAGQNFLRIKSLSRRRKLFIPRLHFNDEVATTQGDMEEMARNFFQQALGITPSQGRSLNLYELRTRAANLEELDADFTEEEVWSIIKALPNEKSPGPDGFTGGFYQSCWGLIKKEVMAALIKFYQGNTQNLNKLNTAMITLLPKKETPTLLSDYRPISLAWVAALLLTAETTVNINGSECLPFKPSRGLRQGDPLSPLMFVLVMDVLHDMIAKATDRGILSMIDRSLQGPAISLYANDAVIFFPPTEEDAAAIRGILLAFGEATGLTPNLTKSSISPIRCQEEAAMVANYLQCKIQEFPVTYLGLPLSLRRLTKSDLQPTLDRFAKKVSGWKPKLLSPGDRLTLINSVLMALPVHILSVLELPQWTIKEINRKCRGFLWKGQETVNGGHCLVAWGAVFPTLFSHTSKPNMTVQQGLSNRALDQNNKRSAILQSSG</sequence>
<evidence type="ECO:0000313" key="5">
    <source>
        <dbReference type="Proteomes" id="UP000006038"/>
    </source>
</evidence>
<dbReference type="Proteomes" id="UP000006038">
    <property type="component" value="Unassembled WGS sequence"/>
</dbReference>
<keyword evidence="1" id="KW-0479">Metal-binding</keyword>
<evidence type="ECO:0000256" key="2">
    <source>
        <dbReference type="SAM" id="MobiDB-lite"/>
    </source>
</evidence>
<dbReference type="PANTHER" id="PTHR33116">
    <property type="entry name" value="REVERSE TRANSCRIPTASE ZINC-BINDING DOMAIN-CONTAINING PROTEIN-RELATED-RELATED"/>
    <property type="match status" value="1"/>
</dbReference>
<dbReference type="SMART" id="SM00343">
    <property type="entry name" value="ZnF_C2HC"/>
    <property type="match status" value="2"/>
</dbReference>
<dbReference type="EnsemblPlants" id="OB02G35460.1">
    <property type="protein sequence ID" value="OB02G35460.1"/>
    <property type="gene ID" value="OB02G35460"/>
</dbReference>
<dbReference type="InterPro" id="IPR001878">
    <property type="entry name" value="Znf_CCHC"/>
</dbReference>
<dbReference type="SUPFAM" id="SSF57756">
    <property type="entry name" value="Retrovirus zinc finger-like domains"/>
    <property type="match status" value="1"/>
</dbReference>
<feature type="region of interest" description="Disordered" evidence="2">
    <location>
        <begin position="394"/>
        <end position="421"/>
    </location>
</feature>
<dbReference type="InterPro" id="IPR036875">
    <property type="entry name" value="Znf_CCHC_sf"/>
</dbReference>
<feature type="region of interest" description="Disordered" evidence="2">
    <location>
        <begin position="627"/>
        <end position="653"/>
    </location>
</feature>
<dbReference type="Pfam" id="PF00078">
    <property type="entry name" value="RVT_1"/>
    <property type="match status" value="1"/>
</dbReference>
<feature type="region of interest" description="Disordered" evidence="2">
    <location>
        <begin position="35"/>
        <end position="55"/>
    </location>
</feature>
<keyword evidence="5" id="KW-1185">Reference proteome</keyword>
<organism evidence="4">
    <name type="scientific">Oryza brachyantha</name>
    <name type="common">malo sina</name>
    <dbReference type="NCBI Taxonomy" id="4533"/>
    <lineage>
        <taxon>Eukaryota</taxon>
        <taxon>Viridiplantae</taxon>
        <taxon>Streptophyta</taxon>
        <taxon>Embryophyta</taxon>
        <taxon>Tracheophyta</taxon>
        <taxon>Spermatophyta</taxon>
        <taxon>Magnoliopsida</taxon>
        <taxon>Liliopsida</taxon>
        <taxon>Poales</taxon>
        <taxon>Poaceae</taxon>
        <taxon>BOP clade</taxon>
        <taxon>Oryzoideae</taxon>
        <taxon>Oryzeae</taxon>
        <taxon>Oryzinae</taxon>
        <taxon>Oryza</taxon>
    </lineage>
</organism>
<dbReference type="GO" id="GO:0003824">
    <property type="term" value="F:catalytic activity"/>
    <property type="evidence" value="ECO:0007669"/>
    <property type="project" value="InterPro"/>
</dbReference>
<feature type="compositionally biased region" description="Basic and acidic residues" evidence="2">
    <location>
        <begin position="44"/>
        <end position="55"/>
    </location>
</feature>
<dbReference type="Gene3D" id="4.10.60.10">
    <property type="entry name" value="Zinc finger, CCHC-type"/>
    <property type="match status" value="1"/>
</dbReference>
<feature type="domain" description="CCHC-type" evidence="3">
    <location>
        <begin position="90"/>
        <end position="107"/>
    </location>
</feature>
<dbReference type="InterPro" id="IPR005135">
    <property type="entry name" value="Endo/exonuclease/phosphatase"/>
</dbReference>
<name>J3LFX9_ORYBR</name>
<dbReference type="HOGENOM" id="CLU_000680_33_1_1"/>
<evidence type="ECO:0000256" key="1">
    <source>
        <dbReference type="PROSITE-ProRule" id="PRU00047"/>
    </source>
</evidence>
<feature type="region of interest" description="Disordered" evidence="2">
    <location>
        <begin position="550"/>
        <end position="587"/>
    </location>
</feature>
<keyword evidence="1" id="KW-0863">Zinc-finger</keyword>
<dbReference type="Pfam" id="PF03372">
    <property type="entry name" value="Exo_endo_phos"/>
    <property type="match status" value="1"/>
</dbReference>